<dbReference type="Pfam" id="PF00171">
    <property type="entry name" value="Aldedh"/>
    <property type="match status" value="1"/>
</dbReference>
<proteinExistence type="inferred from homology"/>
<dbReference type="InterPro" id="IPR016162">
    <property type="entry name" value="Ald_DH_N"/>
</dbReference>
<evidence type="ECO:0000256" key="5">
    <source>
        <dbReference type="PROSITE-ProRule" id="PRU10007"/>
    </source>
</evidence>
<dbReference type="Proteomes" id="UP000565572">
    <property type="component" value="Unassembled WGS sequence"/>
</dbReference>
<dbReference type="Gene3D" id="3.40.309.10">
    <property type="entry name" value="Aldehyde Dehydrogenase, Chain A, domain 2"/>
    <property type="match status" value="1"/>
</dbReference>
<dbReference type="SUPFAM" id="SSF53720">
    <property type="entry name" value="ALDH-like"/>
    <property type="match status" value="1"/>
</dbReference>
<organism evidence="8 9">
    <name type="scientific">Microlunatus antarcticus</name>
    <dbReference type="NCBI Taxonomy" id="53388"/>
    <lineage>
        <taxon>Bacteria</taxon>
        <taxon>Bacillati</taxon>
        <taxon>Actinomycetota</taxon>
        <taxon>Actinomycetes</taxon>
        <taxon>Propionibacteriales</taxon>
        <taxon>Propionibacteriaceae</taxon>
        <taxon>Microlunatus</taxon>
    </lineage>
</organism>
<comment type="caution">
    <text evidence="8">The sequence shown here is derived from an EMBL/GenBank/DDBJ whole genome shotgun (WGS) entry which is preliminary data.</text>
</comment>
<feature type="active site" evidence="5">
    <location>
        <position position="258"/>
    </location>
</feature>
<dbReference type="AlphaFoldDB" id="A0A7W5JZG1"/>
<evidence type="ECO:0000313" key="8">
    <source>
        <dbReference type="EMBL" id="MBB3329144.1"/>
    </source>
</evidence>
<sequence>MTAATTSTLALPDTGRTFLAGRWSRDHREVVEVRAPAGDVLLATVPRQGPVEVDAAVHAALASRDAWAATDPGARAAALDTLADALAGEVDDLAALISADVGTPAKVARAVQVELPITVLRTTAARLRTMTFTERRGPSEVTHAGVGVVGAITPWNYPLHQSVAKIAGAWAAGCPVVHKPSELAPLAVLRLGELIAEVVVDLELPAGVYSQLSGVGHEVGALLAGHPDLDHLSFTGSAAVGAQVAAAAATQLTAVTLELGGKSPAVVLPGGNLEAAVRATVNSCLLNSGQTCNALTRLLVHRSVYEEAARLAGERAASLESRLGPLISAAHRDRVNATLERALDEGARLVVGGPDAPTDRGAGFWARATVLTDLAPDAGIVRDEVFGPVLCVQAYDDEEEALRLASAAPYGLAAAIWARDGDEAVRFARRLRVGQVSVNGAPFDPEAPFGGFGASGFGRELGEAGIRNFLTTTSVQLPSTA</sequence>
<name>A0A7W5JZG1_9ACTN</name>
<reference evidence="8 9" key="1">
    <citation type="submission" date="2020-08" db="EMBL/GenBank/DDBJ databases">
        <title>Sequencing the genomes of 1000 actinobacteria strains.</title>
        <authorList>
            <person name="Klenk H.-P."/>
        </authorList>
    </citation>
    <scope>NUCLEOTIDE SEQUENCE [LARGE SCALE GENOMIC DNA]</scope>
    <source>
        <strain evidence="8 9">DSM 11053</strain>
    </source>
</reference>
<dbReference type="Gene3D" id="3.40.605.10">
    <property type="entry name" value="Aldehyde Dehydrogenase, Chain A, domain 1"/>
    <property type="match status" value="1"/>
</dbReference>
<keyword evidence="9" id="KW-1185">Reference proteome</keyword>
<dbReference type="GO" id="GO:0004029">
    <property type="term" value="F:aldehyde dehydrogenase (NAD+) activity"/>
    <property type="evidence" value="ECO:0007669"/>
    <property type="project" value="UniProtKB-EC"/>
</dbReference>
<evidence type="ECO:0000256" key="1">
    <source>
        <dbReference type="ARBA" id="ARBA00009986"/>
    </source>
</evidence>
<comment type="similarity">
    <text evidence="1 6">Belongs to the aldehyde dehydrogenase family.</text>
</comment>
<dbReference type="InterPro" id="IPR029510">
    <property type="entry name" value="Ald_DH_CS_GLU"/>
</dbReference>
<evidence type="ECO:0000256" key="4">
    <source>
        <dbReference type="ARBA" id="ARBA00049194"/>
    </source>
</evidence>
<evidence type="ECO:0000256" key="6">
    <source>
        <dbReference type="RuleBase" id="RU003345"/>
    </source>
</evidence>
<dbReference type="PANTHER" id="PTHR42804:SF1">
    <property type="entry name" value="ALDEHYDE DEHYDROGENASE-RELATED"/>
    <property type="match status" value="1"/>
</dbReference>
<feature type="domain" description="Aldehyde dehydrogenase" evidence="7">
    <location>
        <begin position="24"/>
        <end position="475"/>
    </location>
</feature>
<evidence type="ECO:0000313" key="9">
    <source>
        <dbReference type="Proteomes" id="UP000565572"/>
    </source>
</evidence>
<evidence type="ECO:0000256" key="2">
    <source>
        <dbReference type="ARBA" id="ARBA00023002"/>
    </source>
</evidence>
<dbReference type="InterPro" id="IPR016160">
    <property type="entry name" value="Ald_DH_CS_CYS"/>
</dbReference>
<gene>
    <name evidence="8" type="ORF">FHX39_004142</name>
</gene>
<dbReference type="PANTHER" id="PTHR42804">
    <property type="entry name" value="ALDEHYDE DEHYDROGENASE"/>
    <property type="match status" value="1"/>
</dbReference>
<dbReference type="PROSITE" id="PS00687">
    <property type="entry name" value="ALDEHYDE_DEHYDR_GLU"/>
    <property type="match status" value="1"/>
</dbReference>
<accession>A0A7W5JZG1</accession>
<dbReference type="EC" id="1.2.1.3" evidence="3"/>
<protein>
    <recommendedName>
        <fullName evidence="3">aldehyde dehydrogenase (NAD(+))</fullName>
        <ecNumber evidence="3">1.2.1.3</ecNumber>
    </recommendedName>
</protein>
<dbReference type="RefSeq" id="WP_183342787.1">
    <property type="nucleotide sequence ID" value="NZ_JACHZG010000017.1"/>
</dbReference>
<comment type="catalytic activity">
    <reaction evidence="4">
        <text>an aldehyde + NAD(+) + H2O = a carboxylate + NADH + 2 H(+)</text>
        <dbReference type="Rhea" id="RHEA:16185"/>
        <dbReference type="ChEBI" id="CHEBI:15377"/>
        <dbReference type="ChEBI" id="CHEBI:15378"/>
        <dbReference type="ChEBI" id="CHEBI:17478"/>
        <dbReference type="ChEBI" id="CHEBI:29067"/>
        <dbReference type="ChEBI" id="CHEBI:57540"/>
        <dbReference type="ChEBI" id="CHEBI:57945"/>
        <dbReference type="EC" id="1.2.1.3"/>
    </reaction>
</comment>
<dbReference type="InterPro" id="IPR016161">
    <property type="entry name" value="Ald_DH/histidinol_DH"/>
</dbReference>
<dbReference type="InterPro" id="IPR015590">
    <property type="entry name" value="Aldehyde_DH_dom"/>
</dbReference>
<evidence type="ECO:0000256" key="3">
    <source>
        <dbReference type="ARBA" id="ARBA00024226"/>
    </source>
</evidence>
<dbReference type="PROSITE" id="PS00070">
    <property type="entry name" value="ALDEHYDE_DEHYDR_CYS"/>
    <property type="match status" value="1"/>
</dbReference>
<evidence type="ECO:0000259" key="7">
    <source>
        <dbReference type="Pfam" id="PF00171"/>
    </source>
</evidence>
<dbReference type="EMBL" id="JACHZG010000017">
    <property type="protein sequence ID" value="MBB3329144.1"/>
    <property type="molecule type" value="Genomic_DNA"/>
</dbReference>
<keyword evidence="2 6" id="KW-0560">Oxidoreductase</keyword>
<dbReference type="InterPro" id="IPR016163">
    <property type="entry name" value="Ald_DH_C"/>
</dbReference>